<comment type="caution">
    <text evidence="3">The sequence shown here is derived from an EMBL/GenBank/DDBJ whole genome shotgun (WGS) entry which is preliminary data.</text>
</comment>
<dbReference type="GeneID" id="80885086"/>
<reference evidence="3" key="1">
    <citation type="submission" date="2023-03" db="EMBL/GenBank/DDBJ databases">
        <title>Near-Complete genome sequence of Lipomyces tetrasporous NRRL Y-64009, an oleaginous yeast capable of growing on lignocellulosic hydrolysates.</title>
        <authorList>
            <consortium name="Lawrence Berkeley National Laboratory"/>
            <person name="Jagtap S.S."/>
            <person name="Liu J.-J."/>
            <person name="Walukiewicz H.E."/>
            <person name="Pangilinan J."/>
            <person name="Lipzen A."/>
            <person name="Ahrendt S."/>
            <person name="Koriabine M."/>
            <person name="Cobaugh K."/>
            <person name="Salamov A."/>
            <person name="Yoshinaga Y."/>
            <person name="Ng V."/>
            <person name="Daum C."/>
            <person name="Grigoriev I.V."/>
            <person name="Slininger P.J."/>
            <person name="Dien B.S."/>
            <person name="Jin Y.-S."/>
            <person name="Rao C.V."/>
        </authorList>
    </citation>
    <scope>NUCLEOTIDE SEQUENCE</scope>
    <source>
        <strain evidence="3">NRRL Y-64009</strain>
    </source>
</reference>
<organism evidence="3 4">
    <name type="scientific">Lipomyces tetrasporus</name>
    <dbReference type="NCBI Taxonomy" id="54092"/>
    <lineage>
        <taxon>Eukaryota</taxon>
        <taxon>Fungi</taxon>
        <taxon>Dikarya</taxon>
        <taxon>Ascomycota</taxon>
        <taxon>Saccharomycotina</taxon>
        <taxon>Lipomycetes</taxon>
        <taxon>Lipomycetales</taxon>
        <taxon>Lipomycetaceae</taxon>
        <taxon>Lipomyces</taxon>
    </lineage>
</organism>
<sequence>MPYSRAQFAESLHRMWNVLLSFKTRRHMKKWFRWSILGVMIFTALFLLSVRLHIVSIDPSVLPLLGSSGDLAGTSSTTIQKLTTSERKTTAVVASPESNAEKMRIKAERAKFQAQFDMTKKLAAHPTPLDLLRYCSNPRHKLSSANYLVSTVADEGTITRMDFGWHPRKAPRYNPNILPFPKDYKHPYIGFARQSPKGVLYHHEIVWCEMDWGETPAIGRKVLVCAQPAQKLKLPEWVSKPGSCKSLPYLSLKAGHSDPRVLFSPRGEPLMVVGNNGKSNCMGQFAIDLRVVVPGLNWKMGLHHVPIRYKTLTELPRPEYNEVEKNWFLMWDEADIGYVQHETEHRSVSLLNAPQNKQVNIATPGIQKCLSALKRPMKDRKTQANDIHQATNSLRVTLCDFPCIPTIHNTVIIELMHMKYKNVYELFYRRYVIIMNVTAPFDVIGRTGNLMYAGTDERTMLYSVSMTWDHEHYRGHEEWDEDVHGGHQYLEEMEAEKERQAALRKPPVKDGSTVSASKEKEEKTTEGLISQNSKDGAKKVKRYLTVDSSSRLLKRAKPADGKDGDGAPSASVLSGSSSITTTVLTTSAEIPTATASASSPRKTDHPQNPLVNKYYHGWLDDTIMINIGINDMDAGVLHVRARDLLECIHTCE</sequence>
<feature type="region of interest" description="Disordered" evidence="1">
    <location>
        <begin position="494"/>
        <end position="534"/>
    </location>
</feature>
<keyword evidence="2" id="KW-0472">Membrane</keyword>
<evidence type="ECO:0000313" key="4">
    <source>
        <dbReference type="Proteomes" id="UP001217417"/>
    </source>
</evidence>
<proteinExistence type="predicted"/>
<evidence type="ECO:0000313" key="3">
    <source>
        <dbReference type="EMBL" id="KAJ8101187.1"/>
    </source>
</evidence>
<keyword evidence="4" id="KW-1185">Reference proteome</keyword>
<gene>
    <name evidence="3" type="ORF">POJ06DRAFT_281059</name>
</gene>
<dbReference type="RefSeq" id="XP_056044637.1">
    <property type="nucleotide sequence ID" value="XM_056189920.1"/>
</dbReference>
<evidence type="ECO:0000256" key="1">
    <source>
        <dbReference type="SAM" id="MobiDB-lite"/>
    </source>
</evidence>
<accession>A0AAD7QTF8</accession>
<evidence type="ECO:0000256" key="2">
    <source>
        <dbReference type="SAM" id="Phobius"/>
    </source>
</evidence>
<feature type="region of interest" description="Disordered" evidence="1">
    <location>
        <begin position="554"/>
        <end position="577"/>
    </location>
</feature>
<dbReference type="AlphaFoldDB" id="A0AAD7QTF8"/>
<dbReference type="EMBL" id="JARPMG010000004">
    <property type="protein sequence ID" value="KAJ8101187.1"/>
    <property type="molecule type" value="Genomic_DNA"/>
</dbReference>
<keyword evidence="2" id="KW-1133">Transmembrane helix</keyword>
<feature type="transmembrane region" description="Helical" evidence="2">
    <location>
        <begin position="31"/>
        <end position="54"/>
    </location>
</feature>
<keyword evidence="2" id="KW-0812">Transmembrane</keyword>
<name>A0AAD7QTF8_9ASCO</name>
<dbReference type="Proteomes" id="UP001217417">
    <property type="component" value="Unassembled WGS sequence"/>
</dbReference>
<protein>
    <submittedName>
        <fullName evidence="3">Uncharacterized protein</fullName>
    </submittedName>
</protein>